<dbReference type="PROSITE" id="PS51085">
    <property type="entry name" value="2FE2S_FER_2"/>
    <property type="match status" value="1"/>
</dbReference>
<dbReference type="SMART" id="SM00271">
    <property type="entry name" value="DnaJ"/>
    <property type="match status" value="1"/>
</dbReference>
<dbReference type="NCBIfam" id="NF041393">
    <property type="entry name" value="Frdxn_Halo"/>
    <property type="match status" value="1"/>
</dbReference>
<dbReference type="InterPro" id="IPR006058">
    <property type="entry name" value="2Fe2S_fd_BS"/>
</dbReference>
<feature type="domain" description="J" evidence="10">
    <location>
        <begin position="59"/>
        <end position="135"/>
    </location>
</feature>
<evidence type="ECO:0000256" key="4">
    <source>
        <dbReference type="ARBA" id="ARBA00022723"/>
    </source>
</evidence>
<dbReference type="SUPFAM" id="SSF54292">
    <property type="entry name" value="2Fe-2S ferredoxin-like"/>
    <property type="match status" value="1"/>
</dbReference>
<evidence type="ECO:0000313" key="13">
    <source>
        <dbReference type="Proteomes" id="UP000199289"/>
    </source>
</evidence>
<dbReference type="InterPro" id="IPR036869">
    <property type="entry name" value="J_dom_sf"/>
</dbReference>
<evidence type="ECO:0000259" key="10">
    <source>
        <dbReference type="PROSITE" id="PS50076"/>
    </source>
</evidence>
<dbReference type="CDD" id="cd06257">
    <property type="entry name" value="DnaJ"/>
    <property type="match status" value="1"/>
</dbReference>
<protein>
    <submittedName>
        <fullName evidence="12">Ferredoxin</fullName>
    </submittedName>
</protein>
<evidence type="ECO:0000313" key="12">
    <source>
        <dbReference type="EMBL" id="SDR06114.1"/>
    </source>
</evidence>
<feature type="domain" description="2Fe-2S ferredoxin-type" evidence="11">
    <location>
        <begin position="174"/>
        <end position="264"/>
    </location>
</feature>
<evidence type="ECO:0000256" key="5">
    <source>
        <dbReference type="ARBA" id="ARBA00022982"/>
    </source>
</evidence>
<feature type="region of interest" description="Disordered" evidence="9">
    <location>
        <begin position="112"/>
        <end position="148"/>
    </location>
</feature>
<evidence type="ECO:0000256" key="6">
    <source>
        <dbReference type="ARBA" id="ARBA00023004"/>
    </source>
</evidence>
<keyword evidence="3" id="KW-0001">2Fe-2S</keyword>
<dbReference type="PROSITE" id="PS50076">
    <property type="entry name" value="DNAJ_2"/>
    <property type="match status" value="1"/>
</dbReference>
<dbReference type="Pfam" id="PF00226">
    <property type="entry name" value="DnaJ"/>
    <property type="match status" value="1"/>
</dbReference>
<gene>
    <name evidence="12" type="ORF">SAMN05216278_3408</name>
</gene>
<keyword evidence="7" id="KW-0411">Iron-sulfur</keyword>
<dbReference type="InterPro" id="IPR012675">
    <property type="entry name" value="Beta-grasp_dom_sf"/>
</dbReference>
<evidence type="ECO:0000256" key="7">
    <source>
        <dbReference type="ARBA" id="ARBA00023014"/>
    </source>
</evidence>
<dbReference type="PANTHER" id="PTHR43112">
    <property type="entry name" value="FERREDOXIN"/>
    <property type="match status" value="1"/>
</dbReference>
<dbReference type="PROSITE" id="PS00197">
    <property type="entry name" value="2FE2S_FER_1"/>
    <property type="match status" value="1"/>
</dbReference>
<dbReference type="CDD" id="cd00207">
    <property type="entry name" value="fer2"/>
    <property type="match status" value="1"/>
</dbReference>
<dbReference type="InterPro" id="IPR001623">
    <property type="entry name" value="DnaJ_domain"/>
</dbReference>
<evidence type="ECO:0000256" key="3">
    <source>
        <dbReference type="ARBA" id="ARBA00022714"/>
    </source>
</evidence>
<reference evidence="13" key="1">
    <citation type="submission" date="2016-10" db="EMBL/GenBank/DDBJ databases">
        <authorList>
            <person name="Varghese N."/>
            <person name="Submissions S."/>
        </authorList>
    </citation>
    <scope>NUCLEOTIDE SEQUENCE [LARGE SCALE GENOMIC DNA]</scope>
    <source>
        <strain evidence="13">CGMCC 1.12397</strain>
    </source>
</reference>
<evidence type="ECO:0000256" key="1">
    <source>
        <dbReference type="ARBA" id="ARBA00007874"/>
    </source>
</evidence>
<dbReference type="SUPFAM" id="SSF46565">
    <property type="entry name" value="Chaperone J-domain"/>
    <property type="match status" value="1"/>
</dbReference>
<sequence length="285" mass="31112">MLFNGLGRVESAFGVADASRAVFTLNEGSELPRRCANSRDGAAGRGFMILIAPPLGVESPFEILGVDSDADDAEIERAYRRRVKESHPDHGGSAEEFKAVYAAYREILDGYEETGTDDGADADRPWRRGNADETGGDEGGEEESEESRVEFLNYEVLDDHGWKLDDDDLFEKASAAGLDPADYGEITVEPNQSLLEAAEEQGFAWPYACRGGACANCAVAVIDGEMEMDSSNILPSEMIADGIRLSCLNGPVTDEMKVVYNVKHLPNLDELKLPPDRFERAHLND</sequence>
<evidence type="ECO:0000256" key="9">
    <source>
        <dbReference type="SAM" id="MobiDB-lite"/>
    </source>
</evidence>
<accession>A0A1H1FYP1</accession>
<dbReference type="PANTHER" id="PTHR43112:SF3">
    <property type="entry name" value="FERREDOXIN-2, CHLOROPLASTIC"/>
    <property type="match status" value="1"/>
</dbReference>
<dbReference type="Gene3D" id="3.10.20.30">
    <property type="match status" value="1"/>
</dbReference>
<dbReference type="EMBL" id="FNKQ01000005">
    <property type="protein sequence ID" value="SDR06114.1"/>
    <property type="molecule type" value="Genomic_DNA"/>
</dbReference>
<name>A0A1H1FYP1_9EURY</name>
<dbReference type="GO" id="GO:0046872">
    <property type="term" value="F:metal ion binding"/>
    <property type="evidence" value="ECO:0007669"/>
    <property type="project" value="UniProtKB-KW"/>
</dbReference>
<keyword evidence="5" id="KW-0249">Electron transport</keyword>
<evidence type="ECO:0000256" key="2">
    <source>
        <dbReference type="ARBA" id="ARBA00022448"/>
    </source>
</evidence>
<feature type="compositionally biased region" description="Acidic residues" evidence="9">
    <location>
        <begin position="134"/>
        <end position="145"/>
    </location>
</feature>
<evidence type="ECO:0000256" key="8">
    <source>
        <dbReference type="ARBA" id="ARBA00034078"/>
    </source>
</evidence>
<proteinExistence type="inferred from homology"/>
<dbReference type="InterPro" id="IPR053441">
    <property type="entry name" value="2Fe2S_Ferredoxin"/>
</dbReference>
<dbReference type="Proteomes" id="UP000199289">
    <property type="component" value="Unassembled WGS sequence"/>
</dbReference>
<dbReference type="InterPro" id="IPR036010">
    <property type="entry name" value="2Fe-2S_ferredoxin-like_sf"/>
</dbReference>
<dbReference type="InterPro" id="IPR001041">
    <property type="entry name" value="2Fe-2S_ferredoxin-type"/>
</dbReference>
<dbReference type="Gene3D" id="1.10.287.110">
    <property type="entry name" value="DnaJ domain"/>
    <property type="match status" value="1"/>
</dbReference>
<keyword evidence="2" id="KW-0813">Transport</keyword>
<dbReference type="GO" id="GO:0051537">
    <property type="term" value="F:2 iron, 2 sulfur cluster binding"/>
    <property type="evidence" value="ECO:0007669"/>
    <property type="project" value="UniProtKB-KW"/>
</dbReference>
<evidence type="ECO:0000259" key="11">
    <source>
        <dbReference type="PROSITE" id="PS51085"/>
    </source>
</evidence>
<comment type="similarity">
    <text evidence="1">Belongs to the 2Fe2S plant-type ferredoxin family.</text>
</comment>
<dbReference type="PRINTS" id="PR00625">
    <property type="entry name" value="JDOMAIN"/>
</dbReference>
<organism evidence="12 13">
    <name type="scientific">Halopelagius longus</name>
    <dbReference type="NCBI Taxonomy" id="1236180"/>
    <lineage>
        <taxon>Archaea</taxon>
        <taxon>Methanobacteriati</taxon>
        <taxon>Methanobacteriota</taxon>
        <taxon>Stenosarchaea group</taxon>
        <taxon>Halobacteria</taxon>
        <taxon>Halobacteriales</taxon>
        <taxon>Haloferacaceae</taxon>
    </lineage>
</organism>
<keyword evidence="6" id="KW-0408">Iron</keyword>
<dbReference type="Pfam" id="PF00111">
    <property type="entry name" value="Fer2"/>
    <property type="match status" value="1"/>
</dbReference>
<feature type="compositionally biased region" description="Basic and acidic residues" evidence="9">
    <location>
        <begin position="121"/>
        <end position="131"/>
    </location>
</feature>
<keyword evidence="4" id="KW-0479">Metal-binding</keyword>
<dbReference type="AlphaFoldDB" id="A0A1H1FYP1"/>
<comment type="cofactor">
    <cofactor evidence="8">
        <name>[2Fe-2S] cluster</name>
        <dbReference type="ChEBI" id="CHEBI:190135"/>
    </cofactor>
</comment>